<dbReference type="GO" id="GO:1900366">
    <property type="term" value="P:negative regulation of defense response to insect"/>
    <property type="evidence" value="ECO:0007669"/>
    <property type="project" value="UniProtKB-ARBA"/>
</dbReference>
<evidence type="ECO:0000256" key="8">
    <source>
        <dbReference type="ARBA" id="ARBA00023002"/>
    </source>
</evidence>
<dbReference type="GO" id="GO:0006952">
    <property type="term" value="P:defense response"/>
    <property type="evidence" value="ECO:0007669"/>
    <property type="project" value="UniProtKB-KW"/>
</dbReference>
<dbReference type="FunFam" id="2.60.120.330:FF:000008">
    <property type="entry name" value="Jasmonate-regulated gene 21"/>
    <property type="match status" value="1"/>
</dbReference>
<dbReference type="SUPFAM" id="SSF51197">
    <property type="entry name" value="Clavaminate synthase-like"/>
    <property type="match status" value="1"/>
</dbReference>
<evidence type="ECO:0000259" key="12">
    <source>
        <dbReference type="PROSITE" id="PS51471"/>
    </source>
</evidence>
<evidence type="ECO:0000313" key="14">
    <source>
        <dbReference type="Proteomes" id="UP000241394"/>
    </source>
</evidence>
<evidence type="ECO:0000313" key="13">
    <source>
        <dbReference type="EMBL" id="PSS32690.1"/>
    </source>
</evidence>
<dbReference type="FunCoup" id="A0A2R6RRN4">
    <property type="interactions" value="7"/>
</dbReference>
<comment type="cofactor">
    <cofactor evidence="1">
        <name>Fe(2+)</name>
        <dbReference type="ChEBI" id="CHEBI:29033"/>
    </cofactor>
</comment>
<evidence type="ECO:0000256" key="5">
    <source>
        <dbReference type="ARBA" id="ARBA00022819"/>
    </source>
</evidence>
<accession>A0A2R6RRN4</accession>
<dbReference type="EMBL" id="NKQK01000003">
    <property type="protein sequence ID" value="PSS32690.1"/>
    <property type="molecule type" value="Genomic_DNA"/>
</dbReference>
<dbReference type="InterPro" id="IPR050295">
    <property type="entry name" value="Plant_2OG-oxidoreductases"/>
</dbReference>
<keyword evidence="8 11" id="KW-0560">Oxidoreductase</keyword>
<proteinExistence type="inferred from homology"/>
<dbReference type="OMA" id="TCRKIIA"/>
<keyword evidence="4 11" id="KW-0479">Metal-binding</keyword>
<reference evidence="14" key="2">
    <citation type="journal article" date="2018" name="BMC Genomics">
        <title>A manually annotated Actinidia chinensis var. chinensis (kiwifruit) genome highlights the challenges associated with draft genomes and gene prediction in plants.</title>
        <authorList>
            <person name="Pilkington S.M."/>
            <person name="Crowhurst R."/>
            <person name="Hilario E."/>
            <person name="Nardozza S."/>
            <person name="Fraser L."/>
            <person name="Peng Y."/>
            <person name="Gunaseelan K."/>
            <person name="Simpson R."/>
            <person name="Tahir J."/>
            <person name="Deroles S.C."/>
            <person name="Templeton K."/>
            <person name="Luo Z."/>
            <person name="Davy M."/>
            <person name="Cheng C."/>
            <person name="McNeilage M."/>
            <person name="Scaglione D."/>
            <person name="Liu Y."/>
            <person name="Zhang Q."/>
            <person name="Datson P."/>
            <person name="De Silva N."/>
            <person name="Gardiner S.E."/>
            <person name="Bassett H."/>
            <person name="Chagne D."/>
            <person name="McCallum J."/>
            <person name="Dzierzon H."/>
            <person name="Deng C."/>
            <person name="Wang Y.Y."/>
            <person name="Barron L."/>
            <person name="Manako K."/>
            <person name="Bowen J."/>
            <person name="Foster T.M."/>
            <person name="Erridge Z.A."/>
            <person name="Tiffin H."/>
            <person name="Waite C.N."/>
            <person name="Davies K.M."/>
            <person name="Grierson E.P."/>
            <person name="Laing W.A."/>
            <person name="Kirk R."/>
            <person name="Chen X."/>
            <person name="Wood M."/>
            <person name="Montefiori M."/>
            <person name="Brummell D.A."/>
            <person name="Schwinn K.E."/>
            <person name="Catanach A."/>
            <person name="Fullerton C."/>
            <person name="Li D."/>
            <person name="Meiyalaghan S."/>
            <person name="Nieuwenhuizen N."/>
            <person name="Read N."/>
            <person name="Prakash R."/>
            <person name="Hunter D."/>
            <person name="Zhang H."/>
            <person name="McKenzie M."/>
            <person name="Knabel M."/>
            <person name="Harris A."/>
            <person name="Allan A.C."/>
            <person name="Gleave A."/>
            <person name="Chen A."/>
            <person name="Janssen B.J."/>
            <person name="Plunkett B."/>
            <person name="Ampomah-Dwamena C."/>
            <person name="Voogd C."/>
            <person name="Leif D."/>
            <person name="Lafferty D."/>
            <person name="Souleyre E.J.F."/>
            <person name="Varkonyi-Gasic E."/>
            <person name="Gambi F."/>
            <person name="Hanley J."/>
            <person name="Yao J.L."/>
            <person name="Cheung J."/>
            <person name="David K.M."/>
            <person name="Warren B."/>
            <person name="Marsh K."/>
            <person name="Snowden K.C."/>
            <person name="Lin-Wang K."/>
            <person name="Brian L."/>
            <person name="Martinez-Sanchez M."/>
            <person name="Wang M."/>
            <person name="Ileperuma N."/>
            <person name="Macnee N."/>
            <person name="Campin R."/>
            <person name="McAtee P."/>
            <person name="Drummond R.S.M."/>
            <person name="Espley R.V."/>
            <person name="Ireland H.S."/>
            <person name="Wu R."/>
            <person name="Atkinson R.G."/>
            <person name="Karunairetnam S."/>
            <person name="Bulley S."/>
            <person name="Chunkath S."/>
            <person name="Hanley Z."/>
            <person name="Storey R."/>
            <person name="Thrimawithana A.H."/>
            <person name="Thomson S."/>
            <person name="David C."/>
            <person name="Testolin R."/>
            <person name="Huang H."/>
            <person name="Hellens R.P."/>
            <person name="Schaffer R.J."/>
        </authorList>
    </citation>
    <scope>NUCLEOTIDE SEQUENCE [LARGE SCALE GENOMIC DNA]</scope>
    <source>
        <strain evidence="14">cv. Red5</strain>
    </source>
</reference>
<comment type="caution">
    <text evidence="13">The sequence shown here is derived from an EMBL/GenBank/DDBJ whole genome shotgun (WGS) entry which is preliminary data.</text>
</comment>
<evidence type="ECO:0000256" key="1">
    <source>
        <dbReference type="ARBA" id="ARBA00001954"/>
    </source>
</evidence>
<dbReference type="GO" id="GO:2000022">
    <property type="term" value="P:regulation of jasmonic acid mediated signaling pathway"/>
    <property type="evidence" value="ECO:0007669"/>
    <property type="project" value="UniProtKB-ARBA"/>
</dbReference>
<keyword evidence="6" id="KW-0611">Plant defense</keyword>
<dbReference type="GO" id="GO:1900150">
    <property type="term" value="P:regulation of defense response to fungus"/>
    <property type="evidence" value="ECO:0007669"/>
    <property type="project" value="UniProtKB-ARBA"/>
</dbReference>
<organism evidence="13 14">
    <name type="scientific">Actinidia chinensis var. chinensis</name>
    <name type="common">Chinese soft-hair kiwi</name>
    <dbReference type="NCBI Taxonomy" id="1590841"/>
    <lineage>
        <taxon>Eukaryota</taxon>
        <taxon>Viridiplantae</taxon>
        <taxon>Streptophyta</taxon>
        <taxon>Embryophyta</taxon>
        <taxon>Tracheophyta</taxon>
        <taxon>Spermatophyta</taxon>
        <taxon>Magnoliopsida</taxon>
        <taxon>eudicotyledons</taxon>
        <taxon>Gunneridae</taxon>
        <taxon>Pentapetalae</taxon>
        <taxon>asterids</taxon>
        <taxon>Ericales</taxon>
        <taxon>Actinidiaceae</taxon>
        <taxon>Actinidia</taxon>
    </lineage>
</organism>
<evidence type="ECO:0000256" key="6">
    <source>
        <dbReference type="ARBA" id="ARBA00022821"/>
    </source>
</evidence>
<dbReference type="GO" id="GO:0046872">
    <property type="term" value="F:metal ion binding"/>
    <property type="evidence" value="ECO:0007669"/>
    <property type="project" value="UniProtKB-KW"/>
</dbReference>
<keyword evidence="5" id="KW-1184">Jasmonic acid signaling pathway</keyword>
<comment type="catalytic activity">
    <reaction evidence="10">
        <text>jasmonate + 2-oxoglutarate + O2 = (1R,2R)-12-hydroxyjasmonate + succinate + CO2</text>
        <dbReference type="Rhea" id="RHEA:67144"/>
        <dbReference type="ChEBI" id="CHEBI:15379"/>
        <dbReference type="ChEBI" id="CHEBI:16526"/>
        <dbReference type="ChEBI" id="CHEBI:16810"/>
        <dbReference type="ChEBI" id="CHEBI:30031"/>
        <dbReference type="ChEBI" id="CHEBI:58431"/>
        <dbReference type="ChEBI" id="CHEBI:132022"/>
    </reaction>
    <physiologicalReaction direction="left-to-right" evidence="10">
        <dbReference type="Rhea" id="RHEA:67145"/>
    </physiologicalReaction>
</comment>
<dbReference type="Gene3D" id="2.60.120.330">
    <property type="entry name" value="B-lactam Antibiotic, Isopenicillin N Synthase, Chain"/>
    <property type="match status" value="1"/>
</dbReference>
<dbReference type="PROSITE" id="PS51471">
    <property type="entry name" value="FE2OG_OXY"/>
    <property type="match status" value="1"/>
</dbReference>
<reference evidence="13 14" key="1">
    <citation type="submission" date="2017-07" db="EMBL/GenBank/DDBJ databases">
        <title>An improved, manually edited Actinidia chinensis var. chinensis (kiwifruit) genome highlights the challenges associated with draft genomes and gene prediction in plants.</title>
        <authorList>
            <person name="Pilkington S."/>
            <person name="Crowhurst R."/>
            <person name="Hilario E."/>
            <person name="Nardozza S."/>
            <person name="Fraser L."/>
            <person name="Peng Y."/>
            <person name="Gunaseelan K."/>
            <person name="Simpson R."/>
            <person name="Tahir J."/>
            <person name="Deroles S."/>
            <person name="Templeton K."/>
            <person name="Luo Z."/>
            <person name="Davy M."/>
            <person name="Cheng C."/>
            <person name="Mcneilage M."/>
            <person name="Scaglione D."/>
            <person name="Liu Y."/>
            <person name="Zhang Q."/>
            <person name="Datson P."/>
            <person name="De Silva N."/>
            <person name="Gardiner S."/>
            <person name="Bassett H."/>
            <person name="Chagne D."/>
            <person name="Mccallum J."/>
            <person name="Dzierzon H."/>
            <person name="Deng C."/>
            <person name="Wang Y.-Y."/>
            <person name="Barron N."/>
            <person name="Manako K."/>
            <person name="Bowen J."/>
            <person name="Foster T."/>
            <person name="Erridge Z."/>
            <person name="Tiffin H."/>
            <person name="Waite C."/>
            <person name="Davies K."/>
            <person name="Grierson E."/>
            <person name="Laing W."/>
            <person name="Kirk R."/>
            <person name="Chen X."/>
            <person name="Wood M."/>
            <person name="Montefiori M."/>
            <person name="Brummell D."/>
            <person name="Schwinn K."/>
            <person name="Catanach A."/>
            <person name="Fullerton C."/>
            <person name="Li D."/>
            <person name="Meiyalaghan S."/>
            <person name="Nieuwenhuizen N."/>
            <person name="Read N."/>
            <person name="Prakash R."/>
            <person name="Hunter D."/>
            <person name="Zhang H."/>
            <person name="Mckenzie M."/>
            <person name="Knabel M."/>
            <person name="Harris A."/>
            <person name="Allan A."/>
            <person name="Chen A."/>
            <person name="Janssen B."/>
            <person name="Plunkett B."/>
            <person name="Dwamena C."/>
            <person name="Voogd C."/>
            <person name="Leif D."/>
            <person name="Lafferty D."/>
            <person name="Souleyre E."/>
            <person name="Varkonyi-Gasic E."/>
            <person name="Gambi F."/>
            <person name="Hanley J."/>
            <person name="Yao J.-L."/>
            <person name="Cheung J."/>
            <person name="David K."/>
            <person name="Warren B."/>
            <person name="Marsh K."/>
            <person name="Snowden K."/>
            <person name="Lin-Wang K."/>
            <person name="Brian L."/>
            <person name="Martinez-Sanchez M."/>
            <person name="Wang M."/>
            <person name="Ileperuma N."/>
            <person name="Macnee N."/>
            <person name="Campin R."/>
            <person name="Mcatee P."/>
            <person name="Drummond R."/>
            <person name="Espley R."/>
            <person name="Ireland H."/>
            <person name="Wu R."/>
            <person name="Atkinson R."/>
            <person name="Karunairetnam S."/>
            <person name="Bulley S."/>
            <person name="Chunkath S."/>
            <person name="Hanley Z."/>
            <person name="Storey R."/>
            <person name="Thrimawithana A."/>
            <person name="Thomson S."/>
            <person name="David C."/>
            <person name="Testolin R."/>
        </authorList>
    </citation>
    <scope>NUCLEOTIDE SEQUENCE [LARGE SCALE GENOMIC DNA]</scope>
    <source>
        <strain evidence="14">cv. Red5</strain>
        <tissue evidence="13">Young leaf</tissue>
    </source>
</reference>
<dbReference type="InterPro" id="IPR026992">
    <property type="entry name" value="DIOX_N"/>
</dbReference>
<sequence length="361" mass="41161">MNCFQTWPEPIVRVQSLSDSGITTIPERYIKLLQDRPTPSPNTPHNDDLINIPTIDLSDLQSDDISVRHDTLGQISRACIEWGFFQVVNHGVSHSLMKRTAEVWRQFFELPIEEKQVYANSPATYEGYGSRLGVEKGVKLDWSDYFFLNYLPRSVRDENKWPRFPSSCRELVAEYGDELGRLCEKLMKVFSLNLGLEEDYLQKAFGGEDIDACLRANFYPKCPQPDLTLGLSPHSDPGGMTLLLPDVHVSGLQVRRGDHWVTVKPVPNAFIVNIGDQIQLLSNATYKSVEHRVIVNSAKERVSLAFFYNPNGNIPLQPAQKLVTEDHPALYPTMTYNEYRLFIRKRGLRGKSQVESLKSHH</sequence>
<evidence type="ECO:0000256" key="7">
    <source>
        <dbReference type="ARBA" id="ARBA00022964"/>
    </source>
</evidence>
<dbReference type="Pfam" id="PF03171">
    <property type="entry name" value="2OG-FeII_Oxy"/>
    <property type="match status" value="1"/>
</dbReference>
<name>A0A2R6RRN4_ACTCC</name>
<protein>
    <submittedName>
        <fullName evidence="13">Leucoanthocyanidin dioxygenase</fullName>
    </submittedName>
</protein>
<dbReference type="InterPro" id="IPR005123">
    <property type="entry name" value="Oxoglu/Fe-dep_dioxygenase_dom"/>
</dbReference>
<dbReference type="OrthoDB" id="288590at2759"/>
<gene>
    <name evidence="13" type="ORF">CEY00_Acc02990</name>
</gene>
<dbReference type="GO" id="GO:0016705">
    <property type="term" value="F:oxidoreductase activity, acting on paired donors, with incorporation or reduction of molecular oxygen"/>
    <property type="evidence" value="ECO:0007669"/>
    <property type="project" value="UniProtKB-ARBA"/>
</dbReference>
<dbReference type="PANTHER" id="PTHR47991">
    <property type="entry name" value="OXOGLUTARATE/IRON-DEPENDENT DIOXYGENASE"/>
    <property type="match status" value="1"/>
</dbReference>
<evidence type="ECO:0000256" key="4">
    <source>
        <dbReference type="ARBA" id="ARBA00022723"/>
    </source>
</evidence>
<evidence type="ECO:0000256" key="9">
    <source>
        <dbReference type="ARBA" id="ARBA00023004"/>
    </source>
</evidence>
<evidence type="ECO:0000256" key="11">
    <source>
        <dbReference type="RuleBase" id="RU003682"/>
    </source>
</evidence>
<dbReference type="GO" id="GO:0051213">
    <property type="term" value="F:dioxygenase activity"/>
    <property type="evidence" value="ECO:0007669"/>
    <property type="project" value="UniProtKB-KW"/>
</dbReference>
<dbReference type="InParanoid" id="A0A2R6RRN4"/>
<dbReference type="Gramene" id="PSS32690">
    <property type="protein sequence ID" value="PSS32690"/>
    <property type="gene ID" value="CEY00_Acc02990"/>
</dbReference>
<comment type="similarity">
    <text evidence="3 11">Belongs to the iron/ascorbate-dependent oxidoreductase family.</text>
</comment>
<dbReference type="STRING" id="1590841.A0A2R6RRN4"/>
<comment type="cofactor">
    <cofactor evidence="2">
        <name>L-ascorbate</name>
        <dbReference type="ChEBI" id="CHEBI:38290"/>
    </cofactor>
</comment>
<dbReference type="InterPro" id="IPR044861">
    <property type="entry name" value="IPNS-like_FE2OG_OXY"/>
</dbReference>
<dbReference type="Pfam" id="PF14226">
    <property type="entry name" value="DIOX_N"/>
    <property type="match status" value="1"/>
</dbReference>
<evidence type="ECO:0000256" key="2">
    <source>
        <dbReference type="ARBA" id="ARBA00001961"/>
    </source>
</evidence>
<feature type="domain" description="Fe2OG dioxygenase" evidence="12">
    <location>
        <begin position="209"/>
        <end position="310"/>
    </location>
</feature>
<keyword evidence="14" id="KW-1185">Reference proteome</keyword>
<keyword evidence="7 13" id="KW-0223">Dioxygenase</keyword>
<evidence type="ECO:0000256" key="3">
    <source>
        <dbReference type="ARBA" id="ARBA00008056"/>
    </source>
</evidence>
<dbReference type="Proteomes" id="UP000241394">
    <property type="component" value="Chromosome LG3"/>
</dbReference>
<evidence type="ECO:0000256" key="10">
    <source>
        <dbReference type="ARBA" id="ARBA00052139"/>
    </source>
</evidence>
<dbReference type="AlphaFoldDB" id="A0A2R6RRN4"/>
<dbReference type="InterPro" id="IPR027443">
    <property type="entry name" value="IPNS-like_sf"/>
</dbReference>
<keyword evidence="9 11" id="KW-0408">Iron</keyword>
<dbReference type="GO" id="GO:0120091">
    <property type="term" value="F:jasmonic acid hydrolase"/>
    <property type="evidence" value="ECO:0007669"/>
    <property type="project" value="UniProtKB-ARBA"/>
</dbReference>